<keyword evidence="5" id="KW-1185">Reference proteome</keyword>
<name>A0ABS1N708_9ACTN</name>
<proteinExistence type="inferred from homology"/>
<accession>A0ABS1N708</accession>
<comment type="similarity">
    <text evidence="1">Belongs to the thioesterase family.</text>
</comment>
<dbReference type="Proteomes" id="UP000634229">
    <property type="component" value="Unassembled WGS sequence"/>
</dbReference>
<dbReference type="Gene3D" id="3.40.50.1820">
    <property type="entry name" value="alpha/beta hydrolase"/>
    <property type="match status" value="1"/>
</dbReference>
<evidence type="ECO:0000256" key="2">
    <source>
        <dbReference type="ARBA" id="ARBA00022801"/>
    </source>
</evidence>
<dbReference type="InterPro" id="IPR029058">
    <property type="entry name" value="AB_hydrolase_fold"/>
</dbReference>
<keyword evidence="2" id="KW-0378">Hydrolase</keyword>
<dbReference type="InterPro" id="IPR020802">
    <property type="entry name" value="TesA-like"/>
</dbReference>
<dbReference type="PANTHER" id="PTHR11487">
    <property type="entry name" value="THIOESTERASE"/>
    <property type="match status" value="1"/>
</dbReference>
<organism evidence="4 5">
    <name type="scientific">Streptomyces coffeae</name>
    <dbReference type="NCBI Taxonomy" id="621382"/>
    <lineage>
        <taxon>Bacteria</taxon>
        <taxon>Bacillati</taxon>
        <taxon>Actinomycetota</taxon>
        <taxon>Actinomycetes</taxon>
        <taxon>Kitasatosporales</taxon>
        <taxon>Streptomycetaceae</taxon>
        <taxon>Streptomyces</taxon>
    </lineage>
</organism>
<evidence type="ECO:0000313" key="4">
    <source>
        <dbReference type="EMBL" id="MBL1095745.1"/>
    </source>
</evidence>
<dbReference type="EMBL" id="JAERRF010000002">
    <property type="protein sequence ID" value="MBL1095745.1"/>
    <property type="molecule type" value="Genomic_DNA"/>
</dbReference>
<dbReference type="SMART" id="SM00824">
    <property type="entry name" value="PKS_TE"/>
    <property type="match status" value="1"/>
</dbReference>
<reference evidence="4 5" key="1">
    <citation type="submission" date="2021-01" db="EMBL/GenBank/DDBJ databases">
        <title>WGS of actinomycetes isolated from Thailand.</title>
        <authorList>
            <person name="Thawai C."/>
        </authorList>
    </citation>
    <scope>NUCLEOTIDE SEQUENCE [LARGE SCALE GENOMIC DNA]</scope>
    <source>
        <strain evidence="4 5">CA1R205</strain>
    </source>
</reference>
<dbReference type="InterPro" id="IPR001031">
    <property type="entry name" value="Thioesterase"/>
</dbReference>
<protein>
    <submittedName>
        <fullName evidence="4">Thioesterase</fullName>
    </submittedName>
</protein>
<dbReference type="RefSeq" id="WP_201871266.1">
    <property type="nucleotide sequence ID" value="NZ_JAERRF010000002.1"/>
</dbReference>
<dbReference type="SUPFAM" id="SSF53474">
    <property type="entry name" value="alpha/beta-Hydrolases"/>
    <property type="match status" value="1"/>
</dbReference>
<comment type="caution">
    <text evidence="4">The sequence shown here is derived from an EMBL/GenBank/DDBJ whole genome shotgun (WGS) entry which is preliminary data.</text>
</comment>
<evidence type="ECO:0000259" key="3">
    <source>
        <dbReference type="SMART" id="SM00824"/>
    </source>
</evidence>
<dbReference type="Pfam" id="PF00975">
    <property type="entry name" value="Thioesterase"/>
    <property type="match status" value="1"/>
</dbReference>
<gene>
    <name evidence="4" type="ORF">JK363_03425</name>
</gene>
<dbReference type="PANTHER" id="PTHR11487:SF0">
    <property type="entry name" value="S-ACYL FATTY ACID SYNTHASE THIOESTERASE, MEDIUM CHAIN"/>
    <property type="match status" value="1"/>
</dbReference>
<dbReference type="InterPro" id="IPR012223">
    <property type="entry name" value="TEII"/>
</dbReference>
<evidence type="ECO:0000313" key="5">
    <source>
        <dbReference type="Proteomes" id="UP000634229"/>
    </source>
</evidence>
<feature type="domain" description="Thioesterase TesA-like" evidence="3">
    <location>
        <begin position="26"/>
        <end position="251"/>
    </location>
</feature>
<evidence type="ECO:0000256" key="1">
    <source>
        <dbReference type="ARBA" id="ARBA00007169"/>
    </source>
</evidence>
<sequence length="257" mass="28307">MTSIARGADTWLRRYEEAPDSAIRLLCFPYAGGSASYFLPVAKALAPSVEVQAVQYPGRQDRHREPCLDDLHELADAVVAAVQERSGIFDRPLALFGHSMGATLAYEVALRLEARAGVTPAVLFVSGRRAPSTVRAETVHQRDDDGVVRELRRLNGTDGEVFRNEELLRLAMPAIRGDYHAIETYRCAPGQRVSCPVTALTGDADPRTTIDEVRAWQRHTTGSFEYQVFPGGHFYLNDQAPAVVKTIAERLRTLSGA</sequence>